<comment type="caution">
    <text evidence="2">The sequence shown here is derived from an EMBL/GenBank/DDBJ whole genome shotgun (WGS) entry which is preliminary data.</text>
</comment>
<dbReference type="EMBL" id="QPJC01000004">
    <property type="protein sequence ID" value="RCW44641.1"/>
    <property type="molecule type" value="Genomic_DNA"/>
</dbReference>
<name>A0A368VSC4_9ACTN</name>
<keyword evidence="1" id="KW-1133">Transmembrane helix</keyword>
<evidence type="ECO:0000313" key="2">
    <source>
        <dbReference type="EMBL" id="RCW44641.1"/>
    </source>
</evidence>
<organism evidence="2 3">
    <name type="scientific">Halopolyspora algeriensis</name>
    <dbReference type="NCBI Taxonomy" id="1500506"/>
    <lineage>
        <taxon>Bacteria</taxon>
        <taxon>Bacillati</taxon>
        <taxon>Actinomycetota</taxon>
        <taxon>Actinomycetes</taxon>
        <taxon>Actinomycetes incertae sedis</taxon>
        <taxon>Halopolyspora</taxon>
    </lineage>
</organism>
<dbReference type="Proteomes" id="UP000253495">
    <property type="component" value="Unassembled WGS sequence"/>
</dbReference>
<feature type="transmembrane region" description="Helical" evidence="1">
    <location>
        <begin position="6"/>
        <end position="29"/>
    </location>
</feature>
<accession>A0A368VSC4</accession>
<keyword evidence="1" id="KW-0472">Membrane</keyword>
<evidence type="ECO:0000313" key="3">
    <source>
        <dbReference type="Proteomes" id="UP000253495"/>
    </source>
</evidence>
<keyword evidence="1" id="KW-0812">Transmembrane</keyword>
<dbReference type="AlphaFoldDB" id="A0A368VSC4"/>
<keyword evidence="3" id="KW-1185">Reference proteome</keyword>
<gene>
    <name evidence="2" type="ORF">DFQ14_104230</name>
</gene>
<evidence type="ECO:0000256" key="1">
    <source>
        <dbReference type="SAM" id="Phobius"/>
    </source>
</evidence>
<proteinExistence type="predicted"/>
<protein>
    <submittedName>
        <fullName evidence="2">Uncharacterized protein</fullName>
    </submittedName>
</protein>
<sequence length="52" mass="5686">MAKRVLIAQGVLVGAAVLGMFVKEVPGLIREIRMWRMASFRSGSANQKPRSA</sequence>
<reference evidence="2 3" key="1">
    <citation type="submission" date="2018-07" db="EMBL/GenBank/DDBJ databases">
        <title>Genomic Encyclopedia of Type Strains, Phase III (KMG-III): the genomes of soil and plant-associated and newly described type strains.</title>
        <authorList>
            <person name="Whitman W."/>
        </authorList>
    </citation>
    <scope>NUCLEOTIDE SEQUENCE [LARGE SCALE GENOMIC DNA]</scope>
    <source>
        <strain evidence="2 3">CECT 8575</strain>
    </source>
</reference>